<keyword evidence="14" id="KW-0325">Glycoprotein</keyword>
<keyword evidence="8 17" id="KW-0547">Nucleotide-binding</keyword>
<evidence type="ECO:0000256" key="11">
    <source>
        <dbReference type="ARBA" id="ARBA00022989"/>
    </source>
</evidence>
<comment type="caution">
    <text evidence="22">The sequence shown here is derived from an EMBL/GenBank/DDBJ whole genome shotgun (WGS) entry which is preliminary data.</text>
</comment>
<feature type="signal peptide" evidence="19">
    <location>
        <begin position="1"/>
        <end position="20"/>
    </location>
</feature>
<dbReference type="Pfam" id="PF07714">
    <property type="entry name" value="PK_Tyr_Ser-Thr"/>
    <property type="match status" value="1"/>
</dbReference>
<dbReference type="PANTHER" id="PTHR27002">
    <property type="entry name" value="RECEPTOR-LIKE SERINE/THREONINE-PROTEIN KINASE SD1-8"/>
    <property type="match status" value="1"/>
</dbReference>
<keyword evidence="3" id="KW-0597">Phosphoprotein</keyword>
<keyword evidence="13" id="KW-0675">Receptor</keyword>
<dbReference type="SMART" id="SM00220">
    <property type="entry name" value="S_TKc"/>
    <property type="match status" value="1"/>
</dbReference>
<evidence type="ECO:0000256" key="7">
    <source>
        <dbReference type="ARBA" id="ARBA00022737"/>
    </source>
</evidence>
<comment type="catalytic activity">
    <reaction evidence="16">
        <text>L-threonyl-[protein] + ATP = O-phospho-L-threonyl-[protein] + ADP + H(+)</text>
        <dbReference type="Rhea" id="RHEA:46608"/>
        <dbReference type="Rhea" id="RHEA-COMP:11060"/>
        <dbReference type="Rhea" id="RHEA-COMP:11605"/>
        <dbReference type="ChEBI" id="CHEBI:15378"/>
        <dbReference type="ChEBI" id="CHEBI:30013"/>
        <dbReference type="ChEBI" id="CHEBI:30616"/>
        <dbReference type="ChEBI" id="CHEBI:61977"/>
        <dbReference type="ChEBI" id="CHEBI:456216"/>
    </reaction>
</comment>
<dbReference type="InterPro" id="IPR017441">
    <property type="entry name" value="Protein_kinase_ATP_BS"/>
</dbReference>
<dbReference type="FunFam" id="3.30.430.20:FF:000013">
    <property type="entry name" value="Cysteine-rich RLK (RECEPTOR-like protein kinase) 23"/>
    <property type="match status" value="1"/>
</dbReference>
<dbReference type="GO" id="GO:0005524">
    <property type="term" value="F:ATP binding"/>
    <property type="evidence" value="ECO:0007669"/>
    <property type="project" value="UniProtKB-UniRule"/>
</dbReference>
<keyword evidence="2" id="KW-0723">Serine/threonine-protein kinase</keyword>
<dbReference type="PANTHER" id="PTHR27002:SF709">
    <property type="entry name" value="CYSTEINE-RICH RECEPTOR-KINASE-LIKE PROTEIN"/>
    <property type="match status" value="1"/>
</dbReference>
<keyword evidence="9" id="KW-0418">Kinase</keyword>
<evidence type="ECO:0000256" key="5">
    <source>
        <dbReference type="ARBA" id="ARBA00022692"/>
    </source>
</evidence>
<dbReference type="GO" id="GO:0042742">
    <property type="term" value="P:defense response to bacterium"/>
    <property type="evidence" value="ECO:0007669"/>
    <property type="project" value="TreeGrafter"/>
</dbReference>
<feature type="binding site" evidence="17">
    <location>
        <position position="364"/>
    </location>
    <ligand>
        <name>ATP</name>
        <dbReference type="ChEBI" id="CHEBI:30616"/>
    </ligand>
</feature>
<evidence type="ECO:0000256" key="10">
    <source>
        <dbReference type="ARBA" id="ARBA00022840"/>
    </source>
</evidence>
<evidence type="ECO:0000256" key="1">
    <source>
        <dbReference type="ARBA" id="ARBA00004167"/>
    </source>
</evidence>
<reference evidence="22" key="1">
    <citation type="submission" date="2023-10" db="EMBL/GenBank/DDBJ databases">
        <title>Chromosome-level genome of the transformable northern wattle, Acacia crassicarpa.</title>
        <authorList>
            <person name="Massaro I."/>
            <person name="Sinha N.R."/>
            <person name="Poethig S."/>
            <person name="Leichty A.R."/>
        </authorList>
    </citation>
    <scope>NUCLEOTIDE SEQUENCE</scope>
    <source>
        <strain evidence="22">Acra3RX</strain>
        <tissue evidence="22">Leaf</tissue>
    </source>
</reference>
<keyword evidence="11 18" id="KW-1133">Transmembrane helix</keyword>
<dbReference type="AlphaFoldDB" id="A0AAE1N723"/>
<dbReference type="PROSITE" id="PS51473">
    <property type="entry name" value="GNK2"/>
    <property type="match status" value="2"/>
</dbReference>
<dbReference type="PROSITE" id="PS00108">
    <property type="entry name" value="PROTEIN_KINASE_ST"/>
    <property type="match status" value="1"/>
</dbReference>
<proteinExistence type="predicted"/>
<dbReference type="EMBL" id="JAWXYG010000001">
    <property type="protein sequence ID" value="KAK4284424.1"/>
    <property type="molecule type" value="Genomic_DNA"/>
</dbReference>
<dbReference type="CDD" id="cd23509">
    <property type="entry name" value="Gnk2-like"/>
    <property type="match status" value="2"/>
</dbReference>
<dbReference type="InterPro" id="IPR002902">
    <property type="entry name" value="GNK2"/>
</dbReference>
<dbReference type="GO" id="GO:0005886">
    <property type="term" value="C:plasma membrane"/>
    <property type="evidence" value="ECO:0007669"/>
    <property type="project" value="TreeGrafter"/>
</dbReference>
<evidence type="ECO:0000256" key="16">
    <source>
        <dbReference type="ARBA" id="ARBA00047951"/>
    </source>
</evidence>
<comment type="catalytic activity">
    <reaction evidence="15">
        <text>L-seryl-[protein] + ATP = O-phospho-L-seryl-[protein] + ADP + H(+)</text>
        <dbReference type="Rhea" id="RHEA:17989"/>
        <dbReference type="Rhea" id="RHEA-COMP:9863"/>
        <dbReference type="Rhea" id="RHEA-COMP:11604"/>
        <dbReference type="ChEBI" id="CHEBI:15378"/>
        <dbReference type="ChEBI" id="CHEBI:29999"/>
        <dbReference type="ChEBI" id="CHEBI:30616"/>
        <dbReference type="ChEBI" id="CHEBI:83421"/>
        <dbReference type="ChEBI" id="CHEBI:456216"/>
    </reaction>
</comment>
<dbReference type="FunFam" id="3.30.200.20:FF:000727">
    <property type="entry name" value="Cysteine-rich RLK (RECEPTOR-like protein kinase) 23"/>
    <property type="match status" value="1"/>
</dbReference>
<evidence type="ECO:0000313" key="23">
    <source>
        <dbReference type="Proteomes" id="UP001293593"/>
    </source>
</evidence>
<evidence type="ECO:0000256" key="2">
    <source>
        <dbReference type="ARBA" id="ARBA00022527"/>
    </source>
</evidence>
<dbReference type="InterPro" id="IPR000719">
    <property type="entry name" value="Prot_kinase_dom"/>
</dbReference>
<evidence type="ECO:0000256" key="6">
    <source>
        <dbReference type="ARBA" id="ARBA00022729"/>
    </source>
</evidence>
<protein>
    <recommendedName>
        <fullName evidence="24">Cysteine-rich receptor-like protein kinase</fullName>
    </recommendedName>
</protein>
<dbReference type="Gene3D" id="1.10.510.10">
    <property type="entry name" value="Transferase(Phosphotransferase) domain 1"/>
    <property type="match status" value="1"/>
</dbReference>
<keyword evidence="10 17" id="KW-0067">ATP-binding</keyword>
<dbReference type="InterPro" id="IPR038408">
    <property type="entry name" value="GNK2_sf"/>
</dbReference>
<dbReference type="SUPFAM" id="SSF56112">
    <property type="entry name" value="Protein kinase-like (PK-like)"/>
    <property type="match status" value="1"/>
</dbReference>
<evidence type="ECO:0000256" key="4">
    <source>
        <dbReference type="ARBA" id="ARBA00022679"/>
    </source>
</evidence>
<keyword evidence="6 19" id="KW-0732">Signal</keyword>
<evidence type="ECO:0000256" key="17">
    <source>
        <dbReference type="PROSITE-ProRule" id="PRU10141"/>
    </source>
</evidence>
<dbReference type="GO" id="GO:0004674">
    <property type="term" value="F:protein serine/threonine kinase activity"/>
    <property type="evidence" value="ECO:0007669"/>
    <property type="project" value="UniProtKB-KW"/>
</dbReference>
<keyword evidence="12 18" id="KW-0472">Membrane</keyword>
<comment type="subcellular location">
    <subcellularLocation>
        <location evidence="1">Membrane</location>
        <topology evidence="1">Single-pass membrane protein</topology>
    </subcellularLocation>
</comment>
<feature type="domain" description="Protein kinase" evidence="20">
    <location>
        <begin position="336"/>
        <end position="607"/>
    </location>
</feature>
<dbReference type="InterPro" id="IPR011009">
    <property type="entry name" value="Kinase-like_dom_sf"/>
</dbReference>
<keyword evidence="5 18" id="KW-0812">Transmembrane</keyword>
<keyword evidence="23" id="KW-1185">Reference proteome</keyword>
<evidence type="ECO:0000256" key="19">
    <source>
        <dbReference type="SAM" id="SignalP"/>
    </source>
</evidence>
<organism evidence="22 23">
    <name type="scientific">Acacia crassicarpa</name>
    <name type="common">northern wattle</name>
    <dbReference type="NCBI Taxonomy" id="499986"/>
    <lineage>
        <taxon>Eukaryota</taxon>
        <taxon>Viridiplantae</taxon>
        <taxon>Streptophyta</taxon>
        <taxon>Embryophyta</taxon>
        <taxon>Tracheophyta</taxon>
        <taxon>Spermatophyta</taxon>
        <taxon>Magnoliopsida</taxon>
        <taxon>eudicotyledons</taxon>
        <taxon>Gunneridae</taxon>
        <taxon>Pentapetalae</taxon>
        <taxon>rosids</taxon>
        <taxon>fabids</taxon>
        <taxon>Fabales</taxon>
        <taxon>Fabaceae</taxon>
        <taxon>Caesalpinioideae</taxon>
        <taxon>mimosoid clade</taxon>
        <taxon>Acacieae</taxon>
        <taxon>Acacia</taxon>
    </lineage>
</organism>
<dbReference type="FunFam" id="1.10.510.10:FF:000129">
    <property type="entry name" value="cysteine-rich receptor-like protein kinase 10"/>
    <property type="match status" value="1"/>
</dbReference>
<evidence type="ECO:0000256" key="14">
    <source>
        <dbReference type="ARBA" id="ARBA00023180"/>
    </source>
</evidence>
<evidence type="ECO:0000256" key="15">
    <source>
        <dbReference type="ARBA" id="ARBA00047558"/>
    </source>
</evidence>
<feature type="domain" description="Gnk2-homologous" evidence="21">
    <location>
        <begin position="22"/>
        <end position="127"/>
    </location>
</feature>
<keyword evidence="4" id="KW-0808">Transferase</keyword>
<dbReference type="PROSITE" id="PS50011">
    <property type="entry name" value="PROTEIN_KINASE_DOM"/>
    <property type="match status" value="1"/>
</dbReference>
<evidence type="ECO:0000256" key="13">
    <source>
        <dbReference type="ARBA" id="ARBA00023170"/>
    </source>
</evidence>
<dbReference type="PROSITE" id="PS00107">
    <property type="entry name" value="PROTEIN_KINASE_ATP"/>
    <property type="match status" value="1"/>
</dbReference>
<feature type="domain" description="Gnk2-homologous" evidence="21">
    <location>
        <begin position="136"/>
        <end position="246"/>
    </location>
</feature>
<evidence type="ECO:0000256" key="18">
    <source>
        <dbReference type="SAM" id="Phobius"/>
    </source>
</evidence>
<gene>
    <name evidence="22" type="ORF">QN277_001257</name>
</gene>
<dbReference type="Gene3D" id="3.30.200.20">
    <property type="entry name" value="Phosphorylase Kinase, domain 1"/>
    <property type="match status" value="1"/>
</dbReference>
<dbReference type="InterPro" id="IPR001245">
    <property type="entry name" value="Ser-Thr/Tyr_kinase_cat_dom"/>
</dbReference>
<evidence type="ECO:0000256" key="12">
    <source>
        <dbReference type="ARBA" id="ARBA00023136"/>
    </source>
</evidence>
<feature type="chain" id="PRO_5041914111" description="Cysteine-rich receptor-like protein kinase" evidence="19">
    <location>
        <begin position="21"/>
        <end position="662"/>
    </location>
</feature>
<dbReference type="Gene3D" id="3.30.430.20">
    <property type="entry name" value="Gnk2 domain, C-X8-C-X2-C motif"/>
    <property type="match status" value="2"/>
</dbReference>
<evidence type="ECO:0000256" key="9">
    <source>
        <dbReference type="ARBA" id="ARBA00022777"/>
    </source>
</evidence>
<evidence type="ECO:0000256" key="3">
    <source>
        <dbReference type="ARBA" id="ARBA00022553"/>
    </source>
</evidence>
<evidence type="ECO:0000259" key="21">
    <source>
        <dbReference type="PROSITE" id="PS51473"/>
    </source>
</evidence>
<dbReference type="Proteomes" id="UP001293593">
    <property type="component" value="Unassembled WGS sequence"/>
</dbReference>
<evidence type="ECO:0000259" key="20">
    <source>
        <dbReference type="PROSITE" id="PS50011"/>
    </source>
</evidence>
<keyword evidence="7" id="KW-0677">Repeat</keyword>
<name>A0AAE1N723_9FABA</name>
<evidence type="ECO:0008006" key="24">
    <source>
        <dbReference type="Google" id="ProtNLM"/>
    </source>
</evidence>
<feature type="transmembrane region" description="Helical" evidence="18">
    <location>
        <begin position="271"/>
        <end position="293"/>
    </location>
</feature>
<accession>A0AAE1N723</accession>
<dbReference type="Pfam" id="PF01657">
    <property type="entry name" value="Stress-antifung"/>
    <property type="match status" value="2"/>
</dbReference>
<dbReference type="InterPro" id="IPR008271">
    <property type="entry name" value="Ser/Thr_kinase_AS"/>
</dbReference>
<evidence type="ECO:0000313" key="22">
    <source>
        <dbReference type="EMBL" id="KAK4284424.1"/>
    </source>
</evidence>
<sequence>MIFFFFFFFIVIFSATQSAASVFNDVNCTANITFTPNGTFQSNLATLLSSLSSNATGGTRFYNATMGGTGGANTVYGLFICRGDVPYPLCSECVNFATQRISSSCPSAKEAIIWYNECLLRYSHRLIFSSMEEWPRYQIKIPLGDPMLLRTRRFYDTLGSILNDLVDEAAEALGKSDSKYGVQQGDASGNTTLYGLAQCTPDLAAGDCRRCVRDAIEEITTSCCGGSIGQSVMLPSCFVRYETYPFYQHSGTSTPSPSGASGKNNKLRTQIIAIIVPSIIVLVAIVVLCNYMVPTNSKKKSQRTIDLSENFGVEIVSTMDSLQIDMAIIKVATNNFSEGSRIGKGGFGEVYKGVLRNGQEIAVKRLSRTSSQGVEEFKNEVLLIAKLQHRNLVRLLGFCLEDKEKILVYEYVPNKSLNHFLFDPLKQRELTWAERFKIIRGIARGILYLHEDSRLKIIHRDLKPSNVLLDSNMNPKISDFGMARLITLDQIEGSTTRIVGTYGYISPEYAMHGYFSIKSDVFSFGVMMLEIISGRKNSCSYDSCRIDDLLSYAWRKWKEESIEELMDPAVKESYSQQEVYRCIQIGLLCVQENPDDRPTMGNVASYLSNVTVELPYPLEPAFFMQGRRRRYNVEHGPNFDHSTNYSVSSSINEMSISKFFPR</sequence>
<evidence type="ECO:0000256" key="8">
    <source>
        <dbReference type="ARBA" id="ARBA00022741"/>
    </source>
</evidence>
<dbReference type="CDD" id="cd14066">
    <property type="entry name" value="STKc_IRAK"/>
    <property type="match status" value="1"/>
</dbReference>